<accession>A0ACD0WS14</accession>
<sequence length="321" mass="36544">MFSHMVTIQDNIYSSEKLHSPQEASQLLSGGKQAEPSSFATPFLPSRQFTPAMMASPVPDTNAESEGEMDFSRYIDIPLLVSDNEEEDSDNDASHSTKRSVPFDHENTPPPSSAVRELKRSILKDEVAQPKAEPEVETLKPEVAPVSEEKSENSCELESERSKVMKIVVKYIAMKIRNSFPPESPRTRDTNEMPLDKFLMILVSRLQLTLPMFMRGIIYLFRYMDIIYLLRYLNQSNNFANYNEMGYGLKKLIVGCFKLSLARERITKDWSGITGLANSEINSIVKTLVSRLNGKLMIKNIELIRLKSEIFRFVKMVTKTV</sequence>
<keyword evidence="2" id="KW-1185">Reference proteome</keyword>
<gene>
    <name evidence="1" type="ORF">EJF14_60325</name>
</gene>
<name>A0ACD0WS14_CLALS</name>
<dbReference type="Proteomes" id="UP000326582">
    <property type="component" value="Chromosome 6"/>
</dbReference>
<dbReference type="EMBL" id="CP038489">
    <property type="protein sequence ID" value="QFZ29812.1"/>
    <property type="molecule type" value="Genomic_DNA"/>
</dbReference>
<evidence type="ECO:0000313" key="2">
    <source>
        <dbReference type="Proteomes" id="UP000326582"/>
    </source>
</evidence>
<protein>
    <submittedName>
        <fullName evidence="1">Uncharacterized protein</fullName>
    </submittedName>
</protein>
<evidence type="ECO:0000313" key="1">
    <source>
        <dbReference type="EMBL" id="QFZ29812.1"/>
    </source>
</evidence>
<organism evidence="1 2">
    <name type="scientific">Clavispora lusitaniae</name>
    <name type="common">Candida lusitaniae</name>
    <dbReference type="NCBI Taxonomy" id="36911"/>
    <lineage>
        <taxon>Eukaryota</taxon>
        <taxon>Fungi</taxon>
        <taxon>Dikarya</taxon>
        <taxon>Ascomycota</taxon>
        <taxon>Saccharomycotina</taxon>
        <taxon>Pichiomycetes</taxon>
        <taxon>Metschnikowiaceae</taxon>
        <taxon>Clavispora</taxon>
    </lineage>
</organism>
<reference evidence="2" key="1">
    <citation type="journal article" date="2019" name="MBio">
        <title>Comparative genomics for the elucidation of multidrug resistance (MDR) in Candida lusitaniae.</title>
        <authorList>
            <person name="Kannan A."/>
            <person name="Asner S.A."/>
            <person name="Trachsel E."/>
            <person name="Kelly S."/>
            <person name="Parker J."/>
            <person name="Sanglard D."/>
        </authorList>
    </citation>
    <scope>NUCLEOTIDE SEQUENCE [LARGE SCALE GENOMIC DNA]</scope>
    <source>
        <strain evidence="2">P1</strain>
    </source>
</reference>
<proteinExistence type="predicted"/>